<feature type="coiled-coil region" evidence="4">
    <location>
        <begin position="778"/>
        <end position="831"/>
    </location>
</feature>
<dbReference type="GO" id="GO:0016887">
    <property type="term" value="F:ATP hydrolysis activity"/>
    <property type="evidence" value="ECO:0007669"/>
    <property type="project" value="InterPro"/>
</dbReference>
<evidence type="ECO:0000259" key="5">
    <source>
        <dbReference type="Pfam" id="PF13476"/>
    </source>
</evidence>
<accession>A0A1W5ZVP3</accession>
<dbReference type="KEGG" id="hmn:HM131_10890"/>
<feature type="coiled-coil region" evidence="4">
    <location>
        <begin position="250"/>
        <end position="297"/>
    </location>
</feature>
<dbReference type="Pfam" id="PF13558">
    <property type="entry name" value="SbcC_Walker_B"/>
    <property type="match status" value="1"/>
</dbReference>
<feature type="coiled-coil region" evidence="4">
    <location>
        <begin position="683"/>
        <end position="741"/>
    </location>
</feature>
<proteinExistence type="inferred from homology"/>
<dbReference type="STRING" id="402384.HM131_10890"/>
<comment type="similarity">
    <text evidence="1">Belongs to the SMC family. SbcC subfamily.</text>
</comment>
<dbReference type="RefSeq" id="WP_085029788.1">
    <property type="nucleotide sequence ID" value="NZ_CP020772.1"/>
</dbReference>
<dbReference type="AlphaFoldDB" id="A0A1W5ZVP3"/>
<dbReference type="Proteomes" id="UP000192527">
    <property type="component" value="Chromosome"/>
</dbReference>
<keyword evidence="7" id="KW-1185">Reference proteome</keyword>
<dbReference type="Gene3D" id="3.40.50.300">
    <property type="entry name" value="P-loop containing nucleotide triphosphate hydrolases"/>
    <property type="match status" value="2"/>
</dbReference>
<gene>
    <name evidence="6" type="ORF">HM131_10890</name>
</gene>
<reference evidence="6 7" key="1">
    <citation type="submission" date="2017-04" db="EMBL/GenBank/DDBJ databases">
        <title>The whole genome sequencing and assembly of Halobacillus mangrovi strain.</title>
        <authorList>
            <person name="Lee S.-J."/>
            <person name="Park M.-K."/>
            <person name="Kim J.-Y."/>
            <person name="Lee Y.-J."/>
            <person name="Yi H."/>
            <person name="Bahn Y.-S."/>
            <person name="Kim J.F."/>
            <person name="Lee D.-W."/>
        </authorList>
    </citation>
    <scope>NUCLEOTIDE SEQUENCE [LARGE SCALE GENOMIC DNA]</scope>
    <source>
        <strain evidence="6 7">KTB 131</strain>
    </source>
</reference>
<dbReference type="GO" id="GO:0006302">
    <property type="term" value="P:double-strand break repair"/>
    <property type="evidence" value="ECO:0007669"/>
    <property type="project" value="InterPro"/>
</dbReference>
<dbReference type="InterPro" id="IPR027417">
    <property type="entry name" value="P-loop_NTPase"/>
</dbReference>
<feature type="coiled-coil region" evidence="4">
    <location>
        <begin position="617"/>
        <end position="647"/>
    </location>
</feature>
<evidence type="ECO:0000313" key="7">
    <source>
        <dbReference type="Proteomes" id="UP000192527"/>
    </source>
</evidence>
<dbReference type="Pfam" id="PF13476">
    <property type="entry name" value="AAA_23"/>
    <property type="match status" value="1"/>
</dbReference>
<protein>
    <recommendedName>
        <fullName evidence="3">Nuclease SbcCD subunit C</fullName>
    </recommendedName>
</protein>
<dbReference type="PANTHER" id="PTHR32114">
    <property type="entry name" value="ABC TRANSPORTER ABCH.3"/>
    <property type="match status" value="1"/>
</dbReference>
<evidence type="ECO:0000256" key="4">
    <source>
        <dbReference type="SAM" id="Coils"/>
    </source>
</evidence>
<feature type="coiled-coil region" evidence="4">
    <location>
        <begin position="396"/>
        <end position="468"/>
    </location>
</feature>
<organism evidence="6 7">
    <name type="scientific">Halobacillus mangrovi</name>
    <dbReference type="NCBI Taxonomy" id="402384"/>
    <lineage>
        <taxon>Bacteria</taxon>
        <taxon>Bacillati</taxon>
        <taxon>Bacillota</taxon>
        <taxon>Bacilli</taxon>
        <taxon>Bacillales</taxon>
        <taxon>Bacillaceae</taxon>
        <taxon>Halobacillus</taxon>
    </lineage>
</organism>
<keyword evidence="4" id="KW-0175">Coiled coil</keyword>
<dbReference type="PANTHER" id="PTHR32114:SF2">
    <property type="entry name" value="ABC TRANSPORTER ABCH.3"/>
    <property type="match status" value="1"/>
</dbReference>
<name>A0A1W5ZVP3_9BACI</name>
<sequence length="1038" mass="122500">MKALSLTMNAFGPYRLKQTIDFSTLGEESIFLITGPTGAGKTTIFDAMCFALYGRASGSDRDQDSMRSHFADQEETTYVDFQFELRGKSYRILRMPKQMRKKERGVGWKEDPARAELYMVQEDGEKLIASKIKEVNEHIEEVLSLDYEQFRKMIMIPQGEFRKLISENSKEREEILQRIFKTQFYSELTEYFKTRSKSLEKEIEQFQWKINQEIHKVNWGLDSDTSLEDEDPEKIIGLLEKRLDEQKQWINEERAHLEVLTNQSEQYQNDLQKAKQLQENFDELERAQEEHQQLKKRDGVIREIEAELTKGKQAAQIFPYEKQWKEREQELKEQKELLSKKEEMLQEKSKEYEEIKLMYLEKEAQDDERQALKEDWKNKLEEQKKLNDYLSISRQLQKTRNSTENFRVQIKKYEEEQEGLRQQYKSLKNKANNEREITNERLEKRNFLEKLKQQSHSLERLWSELKKLNRMRSHYQTFMKDYQEVKSHQERTKLAYEGALEEIRKHHAYTLSLELDEGNKCPVCGSSSHPNPAQKPEHIMEESELDQLKTAYEKAEEAFRKAQEKLIQVKSEGETQRQLTEALHQDLRELTSNMEETSVKEAYNQISEEISTVQTRISTLDEKSKRIQNTLKEMEDIETKLTSLEETLIIKKQSFYEKQQELTRLETKEQSYRENYTFSTKDEHELKELVQKAEDQYVKEEKKWVHIQQRYSKIRDEFNSAKVSENEAKKYKIQVETAVQQHYIEFKQTFDQFHFMSIEDYQKSLLSEKEMRNKQTTIDEYNQRMAIITDRISDLQEKLKGEERPHIENLRSKWEESKQELNRQQQKVNELHMSVKQNEKVLENLGNLIQDQGELANQYYDIAELAQLAKGDNPLRLSLERYVLAAFLDEILVQANIRLDQMTDHRYQLIRSDEVAKRGAQSGLDLEVLDHHTGQQRSVRTLSGGEGFKASLSLALGMADVVQSHAGGVQLDTLFIDEGFGTLDEISLEQAIECLRGLQDGNRMLGIISHVPQLKEEIPAKLQIDTGPDGSRVKFVFQ</sequence>
<evidence type="ECO:0000256" key="3">
    <source>
        <dbReference type="ARBA" id="ARBA00013368"/>
    </source>
</evidence>
<feature type="coiled-coil region" evidence="4">
    <location>
        <begin position="321"/>
        <end position="365"/>
    </location>
</feature>
<dbReference type="EMBL" id="CP020772">
    <property type="protein sequence ID" value="ARI77317.1"/>
    <property type="molecule type" value="Genomic_DNA"/>
</dbReference>
<dbReference type="InterPro" id="IPR038729">
    <property type="entry name" value="Rad50/SbcC_AAA"/>
</dbReference>
<evidence type="ECO:0000256" key="1">
    <source>
        <dbReference type="ARBA" id="ARBA00006930"/>
    </source>
</evidence>
<feature type="coiled-coil region" evidence="4">
    <location>
        <begin position="538"/>
        <end position="572"/>
    </location>
</feature>
<evidence type="ECO:0000256" key="2">
    <source>
        <dbReference type="ARBA" id="ARBA00011322"/>
    </source>
</evidence>
<evidence type="ECO:0000313" key="6">
    <source>
        <dbReference type="EMBL" id="ARI77317.1"/>
    </source>
</evidence>
<dbReference type="OrthoDB" id="9795626at2"/>
<comment type="subunit">
    <text evidence="2">Heterodimer of SbcC and SbcD.</text>
</comment>
<dbReference type="SUPFAM" id="SSF52540">
    <property type="entry name" value="P-loop containing nucleoside triphosphate hydrolases"/>
    <property type="match status" value="2"/>
</dbReference>
<feature type="domain" description="Rad50/SbcC-type AAA" evidence="5">
    <location>
        <begin position="5"/>
        <end position="212"/>
    </location>
</feature>